<dbReference type="InterPro" id="IPR049704">
    <property type="entry name" value="Aminotrans_3_PPA_site"/>
</dbReference>
<dbReference type="Gene3D" id="3.90.1150.10">
    <property type="entry name" value="Aspartate Aminotransferase, domain 1"/>
    <property type="match status" value="1"/>
</dbReference>
<name>A0AAE1QRB4_9SOLA</name>
<gene>
    <name evidence="3" type="ORF">RND71_044118</name>
</gene>
<dbReference type="PANTHER" id="PTHR45688">
    <property type="match status" value="1"/>
</dbReference>
<dbReference type="Proteomes" id="UP001291623">
    <property type="component" value="Unassembled WGS sequence"/>
</dbReference>
<protein>
    <recommendedName>
        <fullName evidence="5">Ethanolamine-phosphate phospho-lyase</fullName>
    </recommendedName>
</protein>
<dbReference type="SUPFAM" id="SSF53383">
    <property type="entry name" value="PLP-dependent transferases"/>
    <property type="match status" value="1"/>
</dbReference>
<dbReference type="InterPro" id="IPR005814">
    <property type="entry name" value="Aminotrans_3"/>
</dbReference>
<sequence length="154" mass="16466">MISCGGQVVLPKGYLKKVYEYVREAGGVCVADEVQVGFGRVGSKFWAFELAGEDVCPDIVTIGKPIGNGHPIACVVTTEEIAKSFQSIGTEYFNTYGGNPVSIAIANAVLDVIESENLTQNAKLVGDHILSELEKLKPLVSFIGDVRGEDLCVE</sequence>
<dbReference type="EMBL" id="JAVYJV010000040">
    <property type="protein sequence ID" value="KAK4337293.1"/>
    <property type="molecule type" value="Genomic_DNA"/>
</dbReference>
<dbReference type="AlphaFoldDB" id="A0AAE1QRB4"/>
<dbReference type="Pfam" id="PF00202">
    <property type="entry name" value="Aminotran_3"/>
    <property type="match status" value="1"/>
</dbReference>
<organism evidence="3 4">
    <name type="scientific">Anisodus tanguticus</name>
    <dbReference type="NCBI Taxonomy" id="243964"/>
    <lineage>
        <taxon>Eukaryota</taxon>
        <taxon>Viridiplantae</taxon>
        <taxon>Streptophyta</taxon>
        <taxon>Embryophyta</taxon>
        <taxon>Tracheophyta</taxon>
        <taxon>Spermatophyta</taxon>
        <taxon>Magnoliopsida</taxon>
        <taxon>eudicotyledons</taxon>
        <taxon>Gunneridae</taxon>
        <taxon>Pentapetalae</taxon>
        <taxon>asterids</taxon>
        <taxon>lamiids</taxon>
        <taxon>Solanales</taxon>
        <taxon>Solanaceae</taxon>
        <taxon>Solanoideae</taxon>
        <taxon>Hyoscyameae</taxon>
        <taxon>Anisodus</taxon>
    </lineage>
</organism>
<proteinExistence type="inferred from homology"/>
<dbReference type="GO" id="GO:0005739">
    <property type="term" value="C:mitochondrion"/>
    <property type="evidence" value="ECO:0007669"/>
    <property type="project" value="TreeGrafter"/>
</dbReference>
<dbReference type="GO" id="GO:0030170">
    <property type="term" value="F:pyridoxal phosphate binding"/>
    <property type="evidence" value="ECO:0007669"/>
    <property type="project" value="InterPro"/>
</dbReference>
<evidence type="ECO:0000256" key="1">
    <source>
        <dbReference type="ARBA" id="ARBA00008954"/>
    </source>
</evidence>
<dbReference type="Gene3D" id="3.40.640.10">
    <property type="entry name" value="Type I PLP-dependent aspartate aminotransferase-like (Major domain)"/>
    <property type="match status" value="1"/>
</dbReference>
<dbReference type="InterPro" id="IPR015421">
    <property type="entry name" value="PyrdxlP-dep_Trfase_major"/>
</dbReference>
<dbReference type="PROSITE" id="PS00600">
    <property type="entry name" value="AA_TRANSFER_CLASS_3"/>
    <property type="match status" value="1"/>
</dbReference>
<evidence type="ECO:0000313" key="3">
    <source>
        <dbReference type="EMBL" id="KAK4337293.1"/>
    </source>
</evidence>
<reference evidence="3" key="1">
    <citation type="submission" date="2023-12" db="EMBL/GenBank/DDBJ databases">
        <title>Genome assembly of Anisodus tanguticus.</title>
        <authorList>
            <person name="Wang Y.-J."/>
        </authorList>
    </citation>
    <scope>NUCLEOTIDE SEQUENCE</scope>
    <source>
        <strain evidence="3">KB-2021</strain>
        <tissue evidence="3">Leaf</tissue>
    </source>
</reference>
<comment type="caution">
    <text evidence="3">The sequence shown here is derived from an EMBL/GenBank/DDBJ whole genome shotgun (WGS) entry which is preliminary data.</text>
</comment>
<dbReference type="InterPro" id="IPR015424">
    <property type="entry name" value="PyrdxlP-dep_Trfase"/>
</dbReference>
<evidence type="ECO:0008006" key="5">
    <source>
        <dbReference type="Google" id="ProtNLM"/>
    </source>
</evidence>
<accession>A0AAE1QRB4</accession>
<evidence type="ECO:0000313" key="4">
    <source>
        <dbReference type="Proteomes" id="UP001291623"/>
    </source>
</evidence>
<comment type="similarity">
    <text evidence="1">Belongs to the class-III pyridoxal-phosphate-dependent aminotransferase family.</text>
</comment>
<dbReference type="PANTHER" id="PTHR45688:SF13">
    <property type="entry name" value="ALANINE--GLYOXYLATE AMINOTRANSFERASE 2-LIKE"/>
    <property type="match status" value="1"/>
</dbReference>
<keyword evidence="2" id="KW-0663">Pyridoxal phosphate</keyword>
<dbReference type="GO" id="GO:0008483">
    <property type="term" value="F:transaminase activity"/>
    <property type="evidence" value="ECO:0007669"/>
    <property type="project" value="InterPro"/>
</dbReference>
<dbReference type="InterPro" id="IPR015422">
    <property type="entry name" value="PyrdxlP-dep_Trfase_small"/>
</dbReference>
<evidence type="ECO:0000256" key="2">
    <source>
        <dbReference type="ARBA" id="ARBA00022898"/>
    </source>
</evidence>
<keyword evidence="4" id="KW-1185">Reference proteome</keyword>